<dbReference type="Proteomes" id="UP001153737">
    <property type="component" value="Chromosome 4"/>
</dbReference>
<dbReference type="InterPro" id="IPR003599">
    <property type="entry name" value="Ig_sub"/>
</dbReference>
<dbReference type="Gene3D" id="2.60.40.10">
    <property type="entry name" value="Immunoglobulins"/>
    <property type="match status" value="1"/>
</dbReference>
<evidence type="ECO:0000313" key="4">
    <source>
        <dbReference type="Proteomes" id="UP001153737"/>
    </source>
</evidence>
<keyword evidence="1" id="KW-0812">Transmembrane</keyword>
<evidence type="ECO:0000259" key="2">
    <source>
        <dbReference type="PROSITE" id="PS50835"/>
    </source>
</evidence>
<dbReference type="FunFam" id="2.60.40.10:FF:001633">
    <property type="entry name" value="Uncharacterized protein, isoform A"/>
    <property type="match status" value="1"/>
</dbReference>
<evidence type="ECO:0000256" key="1">
    <source>
        <dbReference type="SAM" id="Phobius"/>
    </source>
</evidence>
<dbReference type="InterPro" id="IPR037448">
    <property type="entry name" value="Zig-8"/>
</dbReference>
<protein>
    <recommendedName>
        <fullName evidence="2">Ig-like domain-containing protein</fullName>
    </recommendedName>
</protein>
<keyword evidence="1" id="KW-1133">Transmembrane helix</keyword>
<dbReference type="SMART" id="SM00409">
    <property type="entry name" value="IG"/>
    <property type="match status" value="1"/>
</dbReference>
<dbReference type="OrthoDB" id="190835at2759"/>
<proteinExistence type="predicted"/>
<gene>
    <name evidence="3" type="ORF">PHAECO_LOCUS8316</name>
</gene>
<dbReference type="AlphaFoldDB" id="A0A9N9SKY9"/>
<dbReference type="EMBL" id="OU896710">
    <property type="protein sequence ID" value="CAG9820991.1"/>
    <property type="molecule type" value="Genomic_DNA"/>
</dbReference>
<reference evidence="3" key="2">
    <citation type="submission" date="2022-10" db="EMBL/GenBank/DDBJ databases">
        <authorList>
            <consortium name="ENA_rothamsted_submissions"/>
            <consortium name="culmorum"/>
            <person name="King R."/>
        </authorList>
    </citation>
    <scope>NUCLEOTIDE SEQUENCE</scope>
</reference>
<keyword evidence="4" id="KW-1185">Reference proteome</keyword>
<dbReference type="InterPro" id="IPR007110">
    <property type="entry name" value="Ig-like_dom"/>
</dbReference>
<organism evidence="3 4">
    <name type="scientific">Phaedon cochleariae</name>
    <name type="common">Mustard beetle</name>
    <dbReference type="NCBI Taxonomy" id="80249"/>
    <lineage>
        <taxon>Eukaryota</taxon>
        <taxon>Metazoa</taxon>
        <taxon>Ecdysozoa</taxon>
        <taxon>Arthropoda</taxon>
        <taxon>Hexapoda</taxon>
        <taxon>Insecta</taxon>
        <taxon>Pterygota</taxon>
        <taxon>Neoptera</taxon>
        <taxon>Endopterygota</taxon>
        <taxon>Coleoptera</taxon>
        <taxon>Polyphaga</taxon>
        <taxon>Cucujiformia</taxon>
        <taxon>Chrysomeloidea</taxon>
        <taxon>Chrysomelidae</taxon>
        <taxon>Chrysomelinae</taxon>
        <taxon>Chrysomelini</taxon>
        <taxon>Phaedon</taxon>
    </lineage>
</organism>
<dbReference type="GO" id="GO:0032589">
    <property type="term" value="C:neuron projection membrane"/>
    <property type="evidence" value="ECO:0007669"/>
    <property type="project" value="TreeGrafter"/>
</dbReference>
<dbReference type="PANTHER" id="PTHR23279:SF4">
    <property type="entry name" value="DEFECTIVE PROBOSCIS EXTENSION RESPONSE 2, ISOFORM F-RELATED"/>
    <property type="match status" value="1"/>
</dbReference>
<dbReference type="InterPro" id="IPR013783">
    <property type="entry name" value="Ig-like_fold"/>
</dbReference>
<dbReference type="Pfam" id="PF13927">
    <property type="entry name" value="Ig_3"/>
    <property type="match status" value="1"/>
</dbReference>
<reference evidence="3" key="1">
    <citation type="submission" date="2022-01" db="EMBL/GenBank/DDBJ databases">
        <authorList>
            <person name="King R."/>
        </authorList>
    </citation>
    <scope>NUCLEOTIDE SEQUENCE</scope>
</reference>
<feature type="domain" description="Ig-like" evidence="2">
    <location>
        <begin position="10"/>
        <end position="119"/>
    </location>
</feature>
<dbReference type="PROSITE" id="PS50835">
    <property type="entry name" value="IG_LIKE"/>
    <property type="match status" value="1"/>
</dbReference>
<keyword evidence="1" id="KW-0472">Membrane</keyword>
<sequence length="162" mass="17804">MKAVRVHYTPEHYQRNCLKAKAKILGPADLYVQAGSSIALSCIIPQGPHDLGTVSWYKGEKVLEGSEPRVNDANYKERLVIENQWTDVLSSRMQITRAHLMDSGNYSCVPTTAGAASVNVHIINGEHPAAMQHGTRNTASPSLSIPITIVYSLFIILIKHGR</sequence>
<accession>A0A9N9SKY9</accession>
<dbReference type="PANTHER" id="PTHR23279">
    <property type="entry name" value="DEFECTIVE PROBOSCIS EXTENSION RESPONSE DPR -RELATED"/>
    <property type="match status" value="1"/>
</dbReference>
<evidence type="ECO:0000313" key="3">
    <source>
        <dbReference type="EMBL" id="CAG9820991.1"/>
    </source>
</evidence>
<dbReference type="GO" id="GO:0050808">
    <property type="term" value="P:synapse organization"/>
    <property type="evidence" value="ECO:0007669"/>
    <property type="project" value="TreeGrafter"/>
</dbReference>
<name>A0A9N9SKY9_PHACE</name>
<feature type="transmembrane region" description="Helical" evidence="1">
    <location>
        <begin position="139"/>
        <end position="158"/>
    </location>
</feature>
<dbReference type="InterPro" id="IPR036179">
    <property type="entry name" value="Ig-like_dom_sf"/>
</dbReference>
<dbReference type="SUPFAM" id="SSF48726">
    <property type="entry name" value="Immunoglobulin"/>
    <property type="match status" value="1"/>
</dbReference>